<dbReference type="SUPFAM" id="SSF55298">
    <property type="entry name" value="YjgF-like"/>
    <property type="match status" value="1"/>
</dbReference>
<dbReference type="Proteomes" id="UP000321638">
    <property type="component" value="Unassembled WGS sequence"/>
</dbReference>
<dbReference type="InterPro" id="IPR035959">
    <property type="entry name" value="RutC-like_sf"/>
</dbReference>
<dbReference type="RefSeq" id="WP_147851069.1">
    <property type="nucleotide sequence ID" value="NZ_VDUZ01000050.1"/>
</dbReference>
<sequence>MAKRKSIEIPGFKHQNPIPVASRIGNLLMSSVTSGVDPGTRNLPPELPRQIANLFAHIKATVEAAGGTPDDIIKITFWMKDPANGRAAINEEWVKMFPDPDSRPARHTQHLAGDGPSQISCDFVAVLG</sequence>
<evidence type="ECO:0000313" key="1">
    <source>
        <dbReference type="EMBL" id="TXL70962.1"/>
    </source>
</evidence>
<keyword evidence="2" id="KW-1185">Reference proteome</keyword>
<dbReference type="AlphaFoldDB" id="A0A5C8PCG2"/>
<name>A0A5C8PCG2_9HYPH</name>
<organism evidence="1 2">
    <name type="scientific">Vineibacter terrae</name>
    <dbReference type="NCBI Taxonomy" id="2586908"/>
    <lineage>
        <taxon>Bacteria</taxon>
        <taxon>Pseudomonadati</taxon>
        <taxon>Pseudomonadota</taxon>
        <taxon>Alphaproteobacteria</taxon>
        <taxon>Hyphomicrobiales</taxon>
        <taxon>Vineibacter</taxon>
    </lineage>
</organism>
<accession>A0A5C8PCG2</accession>
<protein>
    <submittedName>
        <fullName evidence="1">RidA family protein</fullName>
    </submittedName>
</protein>
<evidence type="ECO:0000313" key="2">
    <source>
        <dbReference type="Proteomes" id="UP000321638"/>
    </source>
</evidence>
<dbReference type="Gene3D" id="3.30.1330.40">
    <property type="entry name" value="RutC-like"/>
    <property type="match status" value="1"/>
</dbReference>
<gene>
    <name evidence="1" type="ORF">FHP25_31965</name>
</gene>
<dbReference type="InterPro" id="IPR006175">
    <property type="entry name" value="YjgF/YER057c/UK114"/>
</dbReference>
<comment type="caution">
    <text evidence="1">The sequence shown here is derived from an EMBL/GenBank/DDBJ whole genome shotgun (WGS) entry which is preliminary data.</text>
</comment>
<dbReference type="Pfam" id="PF01042">
    <property type="entry name" value="Ribonuc_L-PSP"/>
    <property type="match status" value="1"/>
</dbReference>
<reference evidence="1 2" key="1">
    <citation type="submission" date="2019-06" db="EMBL/GenBank/DDBJ databases">
        <title>New taxonomy in bacterial strain CC-CFT640, isolated from vineyard.</title>
        <authorList>
            <person name="Lin S.-Y."/>
            <person name="Tsai C.-F."/>
            <person name="Young C.-C."/>
        </authorList>
    </citation>
    <scope>NUCLEOTIDE SEQUENCE [LARGE SCALE GENOMIC DNA]</scope>
    <source>
        <strain evidence="1 2">CC-CFT640</strain>
    </source>
</reference>
<dbReference type="OrthoDB" id="583118at2"/>
<dbReference type="EMBL" id="VDUZ01000050">
    <property type="protein sequence ID" value="TXL70962.1"/>
    <property type="molecule type" value="Genomic_DNA"/>
</dbReference>
<proteinExistence type="predicted"/>